<dbReference type="Proteomes" id="UP000887565">
    <property type="component" value="Unplaced"/>
</dbReference>
<dbReference type="GO" id="GO:0005886">
    <property type="term" value="C:plasma membrane"/>
    <property type="evidence" value="ECO:0007669"/>
    <property type="project" value="UniProtKB-SubCell"/>
</dbReference>
<evidence type="ECO:0000256" key="3">
    <source>
        <dbReference type="ARBA" id="ARBA00022692"/>
    </source>
</evidence>
<dbReference type="SUPFAM" id="SSF81321">
    <property type="entry name" value="Family A G protein-coupled receptor-like"/>
    <property type="match status" value="1"/>
</dbReference>
<keyword evidence="6 10" id="KW-0472">Membrane</keyword>
<evidence type="ECO:0000256" key="9">
    <source>
        <dbReference type="ARBA" id="ARBA00023224"/>
    </source>
</evidence>
<keyword evidence="2" id="KW-1003">Cell membrane</keyword>
<proteinExistence type="predicted"/>
<evidence type="ECO:0000256" key="10">
    <source>
        <dbReference type="SAM" id="Phobius"/>
    </source>
</evidence>
<dbReference type="Gene3D" id="1.20.1070.10">
    <property type="entry name" value="Rhodopsin 7-helix transmembrane proteins"/>
    <property type="match status" value="1"/>
</dbReference>
<keyword evidence="3 10" id="KW-0812">Transmembrane</keyword>
<protein>
    <submittedName>
        <fullName evidence="13">G-protein coupled receptors family 1 profile domain-containing protein</fullName>
    </submittedName>
</protein>
<accession>A0A915HJA6</accession>
<dbReference type="WBParaSite" id="nRc.2.0.1.t01406-RA">
    <property type="protein sequence ID" value="nRc.2.0.1.t01406-RA"/>
    <property type="gene ID" value="nRc.2.0.1.g01406"/>
</dbReference>
<reference evidence="13" key="1">
    <citation type="submission" date="2022-11" db="UniProtKB">
        <authorList>
            <consortium name="WormBaseParasite"/>
        </authorList>
    </citation>
    <scope>IDENTIFICATION</scope>
</reference>
<dbReference type="Pfam" id="PF00001">
    <property type="entry name" value="7tm_1"/>
    <property type="match status" value="1"/>
</dbReference>
<dbReference type="GO" id="GO:0071880">
    <property type="term" value="P:adenylate cyclase-activating adrenergic receptor signaling pathway"/>
    <property type="evidence" value="ECO:0007669"/>
    <property type="project" value="TreeGrafter"/>
</dbReference>
<evidence type="ECO:0000256" key="1">
    <source>
        <dbReference type="ARBA" id="ARBA00004651"/>
    </source>
</evidence>
<dbReference type="AlphaFoldDB" id="A0A915HJA6"/>
<evidence type="ECO:0000256" key="6">
    <source>
        <dbReference type="ARBA" id="ARBA00023136"/>
    </source>
</evidence>
<name>A0A915HJA6_ROMCU</name>
<keyword evidence="9" id="KW-0807">Transducer</keyword>
<dbReference type="InterPro" id="IPR000276">
    <property type="entry name" value="GPCR_Rhodpsn"/>
</dbReference>
<comment type="subcellular location">
    <subcellularLocation>
        <location evidence="1">Cell membrane</location>
        <topology evidence="1">Multi-pass membrane protein</topology>
    </subcellularLocation>
</comment>
<dbReference type="GO" id="GO:0004993">
    <property type="term" value="F:G protein-coupled serotonin receptor activity"/>
    <property type="evidence" value="ECO:0007669"/>
    <property type="project" value="UniProtKB-ARBA"/>
</dbReference>
<keyword evidence="5" id="KW-0297">G-protein coupled receptor</keyword>
<feature type="transmembrane region" description="Helical" evidence="10">
    <location>
        <begin position="44"/>
        <end position="73"/>
    </location>
</feature>
<evidence type="ECO:0000256" key="4">
    <source>
        <dbReference type="ARBA" id="ARBA00022989"/>
    </source>
</evidence>
<evidence type="ECO:0000313" key="13">
    <source>
        <dbReference type="WBParaSite" id="nRc.2.0.1.t01406-RA"/>
    </source>
</evidence>
<dbReference type="GO" id="GO:0043410">
    <property type="term" value="P:positive regulation of MAPK cascade"/>
    <property type="evidence" value="ECO:0007669"/>
    <property type="project" value="TreeGrafter"/>
</dbReference>
<dbReference type="PANTHER" id="PTHR24248">
    <property type="entry name" value="ADRENERGIC RECEPTOR-RELATED G-PROTEIN COUPLED RECEPTOR"/>
    <property type="match status" value="1"/>
</dbReference>
<feature type="domain" description="G-protein coupled receptors family 1 profile" evidence="11">
    <location>
        <begin position="63"/>
        <end position="101"/>
    </location>
</feature>
<feature type="transmembrane region" description="Helical" evidence="10">
    <location>
        <begin position="93"/>
        <end position="119"/>
    </location>
</feature>
<dbReference type="PRINTS" id="PR00237">
    <property type="entry name" value="GPCRRHODOPSN"/>
</dbReference>
<evidence type="ECO:0000256" key="8">
    <source>
        <dbReference type="ARBA" id="ARBA00023170"/>
    </source>
</evidence>
<evidence type="ECO:0000259" key="11">
    <source>
        <dbReference type="PROSITE" id="PS50262"/>
    </source>
</evidence>
<keyword evidence="4 10" id="KW-1133">Transmembrane helix</keyword>
<evidence type="ECO:0000256" key="5">
    <source>
        <dbReference type="ARBA" id="ARBA00023040"/>
    </source>
</evidence>
<evidence type="ECO:0000256" key="2">
    <source>
        <dbReference type="ARBA" id="ARBA00022475"/>
    </source>
</evidence>
<evidence type="ECO:0000256" key="7">
    <source>
        <dbReference type="ARBA" id="ARBA00023157"/>
    </source>
</evidence>
<keyword evidence="12" id="KW-1185">Reference proteome</keyword>
<organism evidence="12 13">
    <name type="scientific">Romanomermis culicivorax</name>
    <name type="common">Nematode worm</name>
    <dbReference type="NCBI Taxonomy" id="13658"/>
    <lineage>
        <taxon>Eukaryota</taxon>
        <taxon>Metazoa</taxon>
        <taxon>Ecdysozoa</taxon>
        <taxon>Nematoda</taxon>
        <taxon>Enoplea</taxon>
        <taxon>Dorylaimia</taxon>
        <taxon>Mermithida</taxon>
        <taxon>Mermithoidea</taxon>
        <taxon>Mermithidae</taxon>
        <taxon>Romanomermis</taxon>
    </lineage>
</organism>
<keyword evidence="7" id="KW-1015">Disulfide bond</keyword>
<keyword evidence="8" id="KW-0675">Receptor</keyword>
<dbReference type="InterPro" id="IPR017452">
    <property type="entry name" value="GPCR_Rhodpsn_7TM"/>
</dbReference>
<sequence length="135" mass="14844">MDCILFNIVSEKSRGGILKKKKMSNITNDSFDLFMTKRSPDRSIIAVIYVIIFGTCSFTGTLGNLLVIITLVIEKSLRKSQNLFIGSLASADLIVSSLTMPASITGAGWGIGICLGLGLRGRILFHRKIQWETIY</sequence>
<dbReference type="PROSITE" id="PS50262">
    <property type="entry name" value="G_PROTEIN_RECEP_F1_2"/>
    <property type="match status" value="1"/>
</dbReference>
<dbReference type="PANTHER" id="PTHR24248:SF199">
    <property type="entry name" value="IP13425P-RELATED"/>
    <property type="match status" value="1"/>
</dbReference>
<evidence type="ECO:0000313" key="12">
    <source>
        <dbReference type="Proteomes" id="UP000887565"/>
    </source>
</evidence>